<dbReference type="EnsemblMetazoa" id="Aqu2.1.21996_001">
    <property type="protein sequence ID" value="Aqu2.1.21996_001"/>
    <property type="gene ID" value="Aqu2.1.21996"/>
</dbReference>
<feature type="region of interest" description="Disordered" evidence="1">
    <location>
        <begin position="160"/>
        <end position="194"/>
    </location>
</feature>
<accession>A0A1X7U3F8</accession>
<feature type="compositionally biased region" description="Polar residues" evidence="1">
    <location>
        <begin position="162"/>
        <end position="194"/>
    </location>
</feature>
<dbReference type="InParanoid" id="A0A1X7U3F8"/>
<sequence>MNTRLKPDKKFNLVVTGLKESPPKTPRSERMKHDFDVVSSPLLSNFSENTVRDCLRLGKYSSDRSRPLLVTLNRSCDVSSILSNKFRLADKPSIGIRADLPPHLRKSRSIVLKQRRDLITSGVNPSVIKAGNLSLYVHGKKFGSVVDQKFQLCTDSDLERSTPVQDPLQDNDTSSLNTPRAITIPATSSGQDSS</sequence>
<dbReference type="AlphaFoldDB" id="A0A1X7U3F8"/>
<protein>
    <submittedName>
        <fullName evidence="2">Uncharacterized protein</fullName>
    </submittedName>
</protein>
<evidence type="ECO:0000256" key="1">
    <source>
        <dbReference type="SAM" id="MobiDB-lite"/>
    </source>
</evidence>
<proteinExistence type="predicted"/>
<organism evidence="2">
    <name type="scientific">Amphimedon queenslandica</name>
    <name type="common">Sponge</name>
    <dbReference type="NCBI Taxonomy" id="400682"/>
    <lineage>
        <taxon>Eukaryota</taxon>
        <taxon>Metazoa</taxon>
        <taxon>Porifera</taxon>
        <taxon>Demospongiae</taxon>
        <taxon>Heteroscleromorpha</taxon>
        <taxon>Haplosclerida</taxon>
        <taxon>Niphatidae</taxon>
        <taxon>Amphimedon</taxon>
    </lineage>
</organism>
<name>A0A1X7U3F8_AMPQE</name>
<reference evidence="2" key="1">
    <citation type="submission" date="2017-05" db="UniProtKB">
        <authorList>
            <consortium name="EnsemblMetazoa"/>
        </authorList>
    </citation>
    <scope>IDENTIFICATION</scope>
</reference>
<evidence type="ECO:0000313" key="2">
    <source>
        <dbReference type="EnsemblMetazoa" id="Aqu2.1.21996_001"/>
    </source>
</evidence>